<dbReference type="InterPro" id="IPR001640">
    <property type="entry name" value="Lgt"/>
</dbReference>
<keyword evidence="4 7" id="KW-0812">Transmembrane</keyword>
<feature type="transmembrane region" description="Helical" evidence="7">
    <location>
        <begin position="222"/>
        <end position="244"/>
    </location>
</feature>
<evidence type="ECO:0000256" key="3">
    <source>
        <dbReference type="ARBA" id="ARBA00022679"/>
    </source>
</evidence>
<feature type="transmembrane region" description="Helical" evidence="7">
    <location>
        <begin position="193"/>
        <end position="210"/>
    </location>
</feature>
<accession>A0A1F6N3M6</accession>
<comment type="caution">
    <text evidence="8">The sequence shown here is derived from an EMBL/GenBank/DDBJ whole genome shotgun (WGS) entry which is preliminary data.</text>
</comment>
<dbReference type="GO" id="GO:0008961">
    <property type="term" value="F:phosphatidylglycerol-prolipoprotein diacylglyceryl transferase activity"/>
    <property type="evidence" value="ECO:0007669"/>
    <property type="project" value="InterPro"/>
</dbReference>
<evidence type="ECO:0000256" key="4">
    <source>
        <dbReference type="ARBA" id="ARBA00022692"/>
    </source>
</evidence>
<evidence type="ECO:0000256" key="6">
    <source>
        <dbReference type="ARBA" id="ARBA00023136"/>
    </source>
</evidence>
<evidence type="ECO:0000256" key="7">
    <source>
        <dbReference type="SAM" id="Phobius"/>
    </source>
</evidence>
<feature type="transmembrane region" description="Helical" evidence="7">
    <location>
        <begin position="51"/>
        <end position="70"/>
    </location>
</feature>
<feature type="transmembrane region" description="Helical" evidence="7">
    <location>
        <begin position="120"/>
        <end position="144"/>
    </location>
</feature>
<evidence type="ECO:0000313" key="9">
    <source>
        <dbReference type="Proteomes" id="UP000177040"/>
    </source>
</evidence>
<reference evidence="8 9" key="1">
    <citation type="journal article" date="2016" name="Nat. Commun.">
        <title>Thousands of microbial genomes shed light on interconnected biogeochemical processes in an aquifer system.</title>
        <authorList>
            <person name="Anantharaman K."/>
            <person name="Brown C.T."/>
            <person name="Hug L.A."/>
            <person name="Sharon I."/>
            <person name="Castelle C.J."/>
            <person name="Probst A.J."/>
            <person name="Thomas B.C."/>
            <person name="Singh A."/>
            <person name="Wilkins M.J."/>
            <person name="Karaoz U."/>
            <person name="Brodie E.L."/>
            <person name="Williams K.H."/>
            <person name="Hubbard S.S."/>
            <person name="Banfield J.F."/>
        </authorList>
    </citation>
    <scope>NUCLEOTIDE SEQUENCE [LARGE SCALE GENOMIC DNA]</scope>
</reference>
<feature type="transmembrane region" description="Helical" evidence="7">
    <location>
        <begin position="164"/>
        <end position="181"/>
    </location>
</feature>
<feature type="transmembrane region" description="Helical" evidence="7">
    <location>
        <begin position="90"/>
        <end position="108"/>
    </location>
</feature>
<organism evidence="8 9">
    <name type="scientific">Candidatus Magasanikbacteria bacterium RIFCSPLOWO2_01_FULL_40_15</name>
    <dbReference type="NCBI Taxonomy" id="1798686"/>
    <lineage>
        <taxon>Bacteria</taxon>
        <taxon>Candidatus Magasanikiibacteriota</taxon>
    </lineage>
</organism>
<keyword evidence="2" id="KW-1003">Cell membrane</keyword>
<dbReference type="GO" id="GO:0005886">
    <property type="term" value="C:plasma membrane"/>
    <property type="evidence" value="ECO:0007669"/>
    <property type="project" value="InterPro"/>
</dbReference>
<evidence type="ECO:0000256" key="2">
    <source>
        <dbReference type="ARBA" id="ARBA00022475"/>
    </source>
</evidence>
<dbReference type="Proteomes" id="UP000177040">
    <property type="component" value="Unassembled WGS sequence"/>
</dbReference>
<keyword evidence="5 7" id="KW-1133">Transmembrane helix</keyword>
<evidence type="ECO:0000256" key="5">
    <source>
        <dbReference type="ARBA" id="ARBA00022989"/>
    </source>
</evidence>
<evidence type="ECO:0000256" key="1">
    <source>
        <dbReference type="ARBA" id="ARBA00007150"/>
    </source>
</evidence>
<dbReference type="PANTHER" id="PTHR30589:SF0">
    <property type="entry name" value="PHOSPHATIDYLGLYCEROL--PROLIPOPROTEIN DIACYLGLYCERYL TRANSFERASE"/>
    <property type="match status" value="1"/>
</dbReference>
<dbReference type="GO" id="GO:0042158">
    <property type="term" value="P:lipoprotein biosynthetic process"/>
    <property type="evidence" value="ECO:0007669"/>
    <property type="project" value="InterPro"/>
</dbReference>
<keyword evidence="6 7" id="KW-0472">Membrane</keyword>
<feature type="transmembrane region" description="Helical" evidence="7">
    <location>
        <begin position="20"/>
        <end position="39"/>
    </location>
</feature>
<protein>
    <recommendedName>
        <fullName evidence="10">Phosphatidylglycerol--prolipoprotein diacylglyceryl transferase</fullName>
    </recommendedName>
</protein>
<evidence type="ECO:0000313" key="8">
    <source>
        <dbReference type="EMBL" id="OGH78595.1"/>
    </source>
</evidence>
<comment type="similarity">
    <text evidence="1">Belongs to the Lgt family.</text>
</comment>
<dbReference type="PANTHER" id="PTHR30589">
    <property type="entry name" value="PROLIPOPROTEIN DIACYLGLYCERYL TRANSFERASE"/>
    <property type="match status" value="1"/>
</dbReference>
<keyword evidence="3" id="KW-0808">Transferase</keyword>
<sequence>MIPWFQFTVVYFGPIPIQVWGFFVALGMGVSLWMIGTYTKNNPKQKNILDIAFWTIIWGFIGARLGHVLLYEPLFFWQNPIEIFKIWQGGMSSFGSFLGAGLAAWYLIKKNKFNLKELGDLFLVAAVPGWMIGRVGCFMIHDHLGVHSNCPLAIMTPTGPRLDMAWLEILGMMPLALGLWITRRKILQSGTRALIILAYYSALRLVLDFWRATDIANADTRYYGLTPAQYFSIVLLVFCSFWLVKIKRK</sequence>
<dbReference type="Pfam" id="PF01790">
    <property type="entry name" value="LGT"/>
    <property type="match status" value="1"/>
</dbReference>
<evidence type="ECO:0008006" key="10">
    <source>
        <dbReference type="Google" id="ProtNLM"/>
    </source>
</evidence>
<dbReference type="EMBL" id="MFQH01000006">
    <property type="protein sequence ID" value="OGH78595.1"/>
    <property type="molecule type" value="Genomic_DNA"/>
</dbReference>
<proteinExistence type="inferred from homology"/>
<name>A0A1F6N3M6_9BACT</name>
<dbReference type="AlphaFoldDB" id="A0A1F6N3M6"/>
<gene>
    <name evidence="8" type="ORF">A2983_02950</name>
</gene>